<proteinExistence type="predicted"/>
<protein>
    <recommendedName>
        <fullName evidence="1">Amidohydrolase-related domain-containing protein</fullName>
    </recommendedName>
</protein>
<dbReference type="GO" id="GO:0005737">
    <property type="term" value="C:cytoplasm"/>
    <property type="evidence" value="ECO:0007669"/>
    <property type="project" value="TreeGrafter"/>
</dbReference>
<dbReference type="GO" id="GO:0006145">
    <property type="term" value="P:purine nucleobase catabolic process"/>
    <property type="evidence" value="ECO:0007669"/>
    <property type="project" value="TreeGrafter"/>
</dbReference>
<dbReference type="InterPro" id="IPR011059">
    <property type="entry name" value="Metal-dep_hydrolase_composite"/>
</dbReference>
<dbReference type="InterPro" id="IPR050138">
    <property type="entry name" value="DHOase/Allantoinase_Hydrolase"/>
</dbReference>
<gene>
    <name evidence="2" type="ORF">A2586_00635</name>
</gene>
<dbReference type="Pfam" id="PF01979">
    <property type="entry name" value="Amidohydro_1"/>
    <property type="match status" value="1"/>
</dbReference>
<dbReference type="Proteomes" id="UP000176611">
    <property type="component" value="Unassembled WGS sequence"/>
</dbReference>
<comment type="caution">
    <text evidence="2">The sequence shown here is derived from an EMBL/GenBank/DDBJ whole genome shotgun (WGS) entry which is preliminary data.</text>
</comment>
<sequence>MRIVNISELGRAPTVHDHCLIRNSSVELEGVRLALRLQGETGCVLYLCHISTPGAVELACAAKKEQRPVHIEVCPHHLWLNDHYTKGKDAGFFKMNPALRTTEEQRKLHYYLCEPNCIDTIGSDHAAHTKEEKQKELYDDVPSGVPGVQTLFPLTHKFLSRGYITMDHFLDLTGRNAARIFGLSGHKSEIAAGYDADIVLVNPRHKTTLINEDMATKCGWTPFNNFSSHIVPHSVITRGTYIDLQKVKAEIS</sequence>
<evidence type="ECO:0000313" key="3">
    <source>
        <dbReference type="Proteomes" id="UP000176611"/>
    </source>
</evidence>
<reference evidence="2 3" key="1">
    <citation type="journal article" date="2016" name="Nat. Commun.">
        <title>Thousands of microbial genomes shed light on interconnected biogeochemical processes in an aquifer system.</title>
        <authorList>
            <person name="Anantharaman K."/>
            <person name="Brown C.T."/>
            <person name="Hug L.A."/>
            <person name="Sharon I."/>
            <person name="Castelle C.J."/>
            <person name="Probst A.J."/>
            <person name="Thomas B.C."/>
            <person name="Singh A."/>
            <person name="Wilkins M.J."/>
            <person name="Karaoz U."/>
            <person name="Brodie E.L."/>
            <person name="Williams K.H."/>
            <person name="Hubbard S.S."/>
            <person name="Banfield J.F."/>
        </authorList>
    </citation>
    <scope>NUCLEOTIDE SEQUENCE [LARGE SCALE GENOMIC DNA]</scope>
</reference>
<organism evidence="2 3">
    <name type="scientific">Candidatus Harrisonbacteria bacterium RIFOXYD1_FULL_40_9</name>
    <dbReference type="NCBI Taxonomy" id="1798412"/>
    <lineage>
        <taxon>Bacteria</taxon>
        <taxon>Candidatus Harrisoniibacteriota</taxon>
    </lineage>
</organism>
<dbReference type="EMBL" id="MHJO01000031">
    <property type="protein sequence ID" value="OGY68680.1"/>
    <property type="molecule type" value="Genomic_DNA"/>
</dbReference>
<evidence type="ECO:0000259" key="1">
    <source>
        <dbReference type="Pfam" id="PF01979"/>
    </source>
</evidence>
<dbReference type="GO" id="GO:0004038">
    <property type="term" value="F:allantoinase activity"/>
    <property type="evidence" value="ECO:0007669"/>
    <property type="project" value="TreeGrafter"/>
</dbReference>
<name>A0A1G1ZY13_9BACT</name>
<dbReference type="Gene3D" id="3.20.20.140">
    <property type="entry name" value="Metal-dependent hydrolases"/>
    <property type="match status" value="1"/>
</dbReference>
<feature type="domain" description="Amidohydrolase-related" evidence="1">
    <location>
        <begin position="102"/>
        <end position="220"/>
    </location>
</feature>
<dbReference type="InterPro" id="IPR032466">
    <property type="entry name" value="Metal_Hydrolase"/>
</dbReference>
<dbReference type="SUPFAM" id="SSF51338">
    <property type="entry name" value="Composite domain of metallo-dependent hydrolases"/>
    <property type="match status" value="1"/>
</dbReference>
<evidence type="ECO:0000313" key="2">
    <source>
        <dbReference type="EMBL" id="OGY68680.1"/>
    </source>
</evidence>
<accession>A0A1G1ZY13</accession>
<dbReference type="AlphaFoldDB" id="A0A1G1ZY13"/>
<dbReference type="SUPFAM" id="SSF51556">
    <property type="entry name" value="Metallo-dependent hydrolases"/>
    <property type="match status" value="1"/>
</dbReference>
<dbReference type="PANTHER" id="PTHR43668:SF2">
    <property type="entry name" value="ALLANTOINASE"/>
    <property type="match status" value="1"/>
</dbReference>
<dbReference type="PANTHER" id="PTHR43668">
    <property type="entry name" value="ALLANTOINASE"/>
    <property type="match status" value="1"/>
</dbReference>
<dbReference type="InterPro" id="IPR006680">
    <property type="entry name" value="Amidohydro-rel"/>
</dbReference>